<dbReference type="AlphaFoldDB" id="A0A4P6P6Y0"/>
<gene>
    <name evidence="2" type="ORF">EMK97_09665</name>
</gene>
<keyword evidence="3" id="KW-1185">Reference proteome</keyword>
<evidence type="ECO:0000313" key="2">
    <source>
        <dbReference type="EMBL" id="QBG35959.1"/>
    </source>
</evidence>
<dbReference type="Pfam" id="PF08867">
    <property type="entry name" value="FRG"/>
    <property type="match status" value="1"/>
</dbReference>
<feature type="domain" description="FRG" evidence="1">
    <location>
        <begin position="24"/>
        <end position="129"/>
    </location>
</feature>
<evidence type="ECO:0000259" key="1">
    <source>
        <dbReference type="SMART" id="SM00901"/>
    </source>
</evidence>
<dbReference type="SMART" id="SM00901">
    <property type="entry name" value="FRG"/>
    <property type="match status" value="1"/>
</dbReference>
<dbReference type="OrthoDB" id="9816036at2"/>
<proteinExistence type="predicted"/>
<organism evidence="2 3">
    <name type="scientific">Litorilituus sediminis</name>
    <dbReference type="NCBI Taxonomy" id="718192"/>
    <lineage>
        <taxon>Bacteria</taxon>
        <taxon>Pseudomonadati</taxon>
        <taxon>Pseudomonadota</taxon>
        <taxon>Gammaproteobacteria</taxon>
        <taxon>Alteromonadales</taxon>
        <taxon>Colwelliaceae</taxon>
        <taxon>Litorilituus</taxon>
    </lineage>
</organism>
<protein>
    <submittedName>
        <fullName evidence="2">FRG domain-containing protein</fullName>
    </submittedName>
</protein>
<dbReference type="InterPro" id="IPR014966">
    <property type="entry name" value="FRG-dom"/>
</dbReference>
<dbReference type="Proteomes" id="UP000290244">
    <property type="component" value="Chromosome"/>
</dbReference>
<evidence type="ECO:0000313" key="3">
    <source>
        <dbReference type="Proteomes" id="UP000290244"/>
    </source>
</evidence>
<accession>A0A4P6P6Y0</accession>
<sequence length="276" mass="31447">MSEAARVTKLSTFIGHITDIKADENRTLFFRGHADLEYVALPTIFRVNPNDEQSLRYVEKEQELFHDIIMRCPEEFLSCNSAFDHLVKMQHYGLPTRLLDITSNPLVALYFACCTLAGKGAKGKDGEVLIYSIPNDEIKFYNSDTVSVVSNLSKMNSDFNFENVNHHKSYLHAIREEKPYFADEIKQEHLNSVLCVKPKLDNRRIVKQSGAFLLFGMGVRKNDPTGIPENYRSESIKKIEIPKSAKLNILNELKNVAISEATLFPEIDYVARSLRA</sequence>
<reference evidence="2 3" key="1">
    <citation type="submission" date="2018-12" db="EMBL/GenBank/DDBJ databases">
        <title>Complete genome of Litorilituus sediminis.</title>
        <authorList>
            <person name="Liu A."/>
            <person name="Rong J."/>
        </authorList>
    </citation>
    <scope>NUCLEOTIDE SEQUENCE [LARGE SCALE GENOMIC DNA]</scope>
    <source>
        <strain evidence="2 3">JCM 17549</strain>
    </source>
</reference>
<name>A0A4P6P6Y0_9GAMM</name>
<dbReference type="RefSeq" id="WP_130601642.1">
    <property type="nucleotide sequence ID" value="NZ_CP034759.1"/>
</dbReference>
<dbReference type="KEGG" id="lsd:EMK97_09665"/>
<dbReference type="EMBL" id="CP034759">
    <property type="protein sequence ID" value="QBG35959.1"/>
    <property type="molecule type" value="Genomic_DNA"/>
</dbReference>